<reference evidence="2 3" key="1">
    <citation type="submission" date="2024-05" db="EMBL/GenBank/DDBJ databases">
        <authorList>
            <person name="Wallberg A."/>
        </authorList>
    </citation>
    <scope>NUCLEOTIDE SEQUENCE [LARGE SCALE GENOMIC DNA]</scope>
</reference>
<sequence>VLGENQSEPRFIQEPPSSVIFTNSTGATINCVTDGTPSTTITWTTHDGRPLKEIPGLVSVLNNGSMVFHGFPAQRYDTRLHDATYICTATSPRGALRATPTHVRA</sequence>
<keyword evidence="3" id="KW-1185">Reference proteome</keyword>
<evidence type="ECO:0000313" key="3">
    <source>
        <dbReference type="Proteomes" id="UP001497623"/>
    </source>
</evidence>
<evidence type="ECO:0000259" key="1">
    <source>
        <dbReference type="PROSITE" id="PS50835"/>
    </source>
</evidence>
<dbReference type="Proteomes" id="UP001497623">
    <property type="component" value="Unassembled WGS sequence"/>
</dbReference>
<gene>
    <name evidence="2" type="ORF">MNOR_LOCUS35092</name>
</gene>
<dbReference type="PROSITE" id="PS50835">
    <property type="entry name" value="IG_LIKE"/>
    <property type="match status" value="1"/>
</dbReference>
<proteinExistence type="predicted"/>
<evidence type="ECO:0000313" key="2">
    <source>
        <dbReference type="EMBL" id="CAL4178948.1"/>
    </source>
</evidence>
<dbReference type="InterPro" id="IPR007110">
    <property type="entry name" value="Ig-like_dom"/>
</dbReference>
<dbReference type="SUPFAM" id="SSF48726">
    <property type="entry name" value="Immunoglobulin"/>
    <property type="match status" value="1"/>
</dbReference>
<accession>A0AAV2SCN9</accession>
<feature type="non-terminal residue" evidence="2">
    <location>
        <position position="1"/>
    </location>
</feature>
<protein>
    <recommendedName>
        <fullName evidence="1">Ig-like domain-containing protein</fullName>
    </recommendedName>
</protein>
<dbReference type="EMBL" id="CAXKWB010056926">
    <property type="protein sequence ID" value="CAL4178948.1"/>
    <property type="molecule type" value="Genomic_DNA"/>
</dbReference>
<dbReference type="AlphaFoldDB" id="A0AAV2SCN9"/>
<feature type="non-terminal residue" evidence="2">
    <location>
        <position position="105"/>
    </location>
</feature>
<dbReference type="InterPro" id="IPR013783">
    <property type="entry name" value="Ig-like_fold"/>
</dbReference>
<comment type="caution">
    <text evidence="2">The sequence shown here is derived from an EMBL/GenBank/DDBJ whole genome shotgun (WGS) entry which is preliminary data.</text>
</comment>
<organism evidence="2 3">
    <name type="scientific">Meganyctiphanes norvegica</name>
    <name type="common">Northern krill</name>
    <name type="synonym">Thysanopoda norvegica</name>
    <dbReference type="NCBI Taxonomy" id="48144"/>
    <lineage>
        <taxon>Eukaryota</taxon>
        <taxon>Metazoa</taxon>
        <taxon>Ecdysozoa</taxon>
        <taxon>Arthropoda</taxon>
        <taxon>Crustacea</taxon>
        <taxon>Multicrustacea</taxon>
        <taxon>Malacostraca</taxon>
        <taxon>Eumalacostraca</taxon>
        <taxon>Eucarida</taxon>
        <taxon>Euphausiacea</taxon>
        <taxon>Euphausiidae</taxon>
        <taxon>Meganyctiphanes</taxon>
    </lineage>
</organism>
<dbReference type="InterPro" id="IPR036179">
    <property type="entry name" value="Ig-like_dom_sf"/>
</dbReference>
<name>A0AAV2SCN9_MEGNR</name>
<dbReference type="Gene3D" id="2.60.40.10">
    <property type="entry name" value="Immunoglobulins"/>
    <property type="match status" value="1"/>
</dbReference>
<feature type="domain" description="Ig-like" evidence="1">
    <location>
        <begin position="9"/>
        <end position="104"/>
    </location>
</feature>